<name>A0A1Q5THZ8_9EURO</name>
<dbReference type="EMBL" id="MNBE01000653">
    <property type="protein sequence ID" value="OKO99836.1"/>
    <property type="molecule type" value="Genomic_DNA"/>
</dbReference>
<dbReference type="AlphaFoldDB" id="A0A1Q5THZ8"/>
<keyword evidence="3" id="KW-1185">Reference proteome</keyword>
<comment type="caution">
    <text evidence="2">The sequence shown here is derived from an EMBL/GenBank/DDBJ whole genome shotgun (WGS) entry which is preliminary data.</text>
</comment>
<gene>
    <name evidence="2" type="ORF">PENSUB_8053</name>
</gene>
<feature type="compositionally biased region" description="Basic and acidic residues" evidence="1">
    <location>
        <begin position="79"/>
        <end position="88"/>
    </location>
</feature>
<dbReference type="Proteomes" id="UP000186955">
    <property type="component" value="Unassembled WGS sequence"/>
</dbReference>
<reference evidence="2 3" key="1">
    <citation type="submission" date="2016-10" db="EMBL/GenBank/DDBJ databases">
        <title>Genome sequence of the ascomycete fungus Penicillium subrubescens.</title>
        <authorList>
            <person name="De Vries R.P."/>
            <person name="Peng M."/>
            <person name="Dilokpimol A."/>
            <person name="Hilden K."/>
            <person name="Makela M.R."/>
            <person name="Grigoriev I."/>
            <person name="Riley R."/>
            <person name="Granchi Z."/>
        </authorList>
    </citation>
    <scope>NUCLEOTIDE SEQUENCE [LARGE SCALE GENOMIC DNA]</scope>
    <source>
        <strain evidence="2 3">CBS 132785</strain>
    </source>
</reference>
<organism evidence="2 3">
    <name type="scientific">Penicillium subrubescens</name>
    <dbReference type="NCBI Taxonomy" id="1316194"/>
    <lineage>
        <taxon>Eukaryota</taxon>
        <taxon>Fungi</taxon>
        <taxon>Dikarya</taxon>
        <taxon>Ascomycota</taxon>
        <taxon>Pezizomycotina</taxon>
        <taxon>Eurotiomycetes</taxon>
        <taxon>Eurotiomycetidae</taxon>
        <taxon>Eurotiales</taxon>
        <taxon>Aspergillaceae</taxon>
        <taxon>Penicillium</taxon>
    </lineage>
</organism>
<evidence type="ECO:0000256" key="1">
    <source>
        <dbReference type="SAM" id="MobiDB-lite"/>
    </source>
</evidence>
<protein>
    <submittedName>
        <fullName evidence="2">Uncharacterized protein</fullName>
    </submittedName>
</protein>
<evidence type="ECO:0000313" key="2">
    <source>
        <dbReference type="EMBL" id="OKO99836.1"/>
    </source>
</evidence>
<sequence>MPSEGAKLATWTQCKPAAKVLSWRDKRRSCPKMDPRRIPVGGSTKYQVTVRGAVGGLFLPKLASRVESGLLPSPTSHVRPGDRGDKTR</sequence>
<proteinExistence type="predicted"/>
<feature type="region of interest" description="Disordered" evidence="1">
    <location>
        <begin position="68"/>
        <end position="88"/>
    </location>
</feature>
<evidence type="ECO:0000313" key="3">
    <source>
        <dbReference type="Proteomes" id="UP000186955"/>
    </source>
</evidence>
<accession>A0A1Q5THZ8</accession>